<comment type="caution">
    <text evidence="1">The sequence shown here is derived from an EMBL/GenBank/DDBJ whole genome shotgun (WGS) entry which is preliminary data.</text>
</comment>
<proteinExistence type="predicted"/>
<dbReference type="AlphaFoldDB" id="A0A8T1K4Y4"/>
<sequence>MFQDVLTNPTMSYRSLLSSVGGKFVMETIASVPPASMNVSMIGVGE</sequence>
<dbReference type="EMBL" id="RCMG01000731">
    <property type="protein sequence ID" value="KAG2849941.1"/>
    <property type="molecule type" value="Genomic_DNA"/>
</dbReference>
<evidence type="ECO:0000313" key="1">
    <source>
        <dbReference type="EMBL" id="KAG2849941.1"/>
    </source>
</evidence>
<protein>
    <submittedName>
        <fullName evidence="1">Uncharacterized protein</fullName>
    </submittedName>
</protein>
<dbReference type="Proteomes" id="UP000736787">
    <property type="component" value="Unassembled WGS sequence"/>
</dbReference>
<dbReference type="Proteomes" id="UP000760860">
    <property type="component" value="Unassembled WGS sequence"/>
</dbReference>
<evidence type="ECO:0000313" key="2">
    <source>
        <dbReference type="EMBL" id="KAG2893580.1"/>
    </source>
</evidence>
<evidence type="ECO:0000313" key="5">
    <source>
        <dbReference type="EMBL" id="KAG3213716.1"/>
    </source>
</evidence>
<evidence type="ECO:0000313" key="3">
    <source>
        <dbReference type="EMBL" id="KAG2914457.1"/>
    </source>
</evidence>
<dbReference type="Proteomes" id="UP000735874">
    <property type="component" value="Unassembled WGS sequence"/>
</dbReference>
<name>A0A8T1K4Y4_9STRA</name>
<dbReference type="EMBL" id="RCMK01000730">
    <property type="protein sequence ID" value="KAG2914457.1"/>
    <property type="molecule type" value="Genomic_DNA"/>
</dbReference>
<organism evidence="1 6">
    <name type="scientific">Phytophthora cactorum</name>
    <dbReference type="NCBI Taxonomy" id="29920"/>
    <lineage>
        <taxon>Eukaryota</taxon>
        <taxon>Sar</taxon>
        <taxon>Stramenopiles</taxon>
        <taxon>Oomycota</taxon>
        <taxon>Peronosporomycetes</taxon>
        <taxon>Peronosporales</taxon>
        <taxon>Peronosporaceae</taxon>
        <taxon>Phytophthora</taxon>
    </lineage>
</organism>
<accession>A0A8T1K4Y4</accession>
<dbReference type="EMBL" id="RCMV01000705">
    <property type="protein sequence ID" value="KAG3213716.1"/>
    <property type="molecule type" value="Genomic_DNA"/>
</dbReference>
<dbReference type="Proteomes" id="UP000774804">
    <property type="component" value="Unassembled WGS sequence"/>
</dbReference>
<reference evidence="1" key="1">
    <citation type="submission" date="2018-10" db="EMBL/GenBank/DDBJ databases">
        <title>Effector identification in a new, highly contiguous assembly of the strawberry crown rot pathogen Phytophthora cactorum.</title>
        <authorList>
            <person name="Armitage A.D."/>
            <person name="Nellist C.F."/>
            <person name="Bates H."/>
            <person name="Vickerstaff R.J."/>
            <person name="Harrison R.J."/>
        </authorList>
    </citation>
    <scope>NUCLEOTIDE SEQUENCE</scope>
    <source>
        <strain evidence="1">15-7</strain>
        <strain evidence="2">4032</strain>
        <strain evidence="3">4040</strain>
        <strain evidence="4">P415</strain>
        <strain evidence="5">P421</strain>
    </source>
</reference>
<evidence type="ECO:0000313" key="4">
    <source>
        <dbReference type="EMBL" id="KAG2970452.1"/>
    </source>
</evidence>
<dbReference type="EMBL" id="RCMI01000953">
    <property type="protein sequence ID" value="KAG2893580.1"/>
    <property type="molecule type" value="Genomic_DNA"/>
</dbReference>
<evidence type="ECO:0000313" key="6">
    <source>
        <dbReference type="Proteomes" id="UP000735874"/>
    </source>
</evidence>
<dbReference type="EMBL" id="RCML01000724">
    <property type="protein sequence ID" value="KAG2970452.1"/>
    <property type="molecule type" value="Genomic_DNA"/>
</dbReference>
<gene>
    <name evidence="1" type="ORF">PC113_g17239</name>
    <name evidence="2" type="ORF">PC115_g18434</name>
    <name evidence="3" type="ORF">PC117_g18305</name>
    <name evidence="4" type="ORF">PC118_g16858</name>
    <name evidence="5" type="ORF">PC129_g15358</name>
</gene>
<dbReference type="Proteomes" id="UP000697107">
    <property type="component" value="Unassembled WGS sequence"/>
</dbReference>